<dbReference type="GeneTree" id="ENSGT00390000017498"/>
<gene>
    <name evidence="3" type="primary">fbxo15</name>
</gene>
<dbReference type="Proteomes" id="UP000694580">
    <property type="component" value="Chromosome 2"/>
</dbReference>
<dbReference type="CTD" id="201456"/>
<dbReference type="GeneID" id="114784438"/>
<dbReference type="Gene3D" id="1.20.1280.50">
    <property type="match status" value="1"/>
</dbReference>
<dbReference type="InterPro" id="IPR001810">
    <property type="entry name" value="F-box_dom"/>
</dbReference>
<dbReference type="SUPFAM" id="SSF81383">
    <property type="entry name" value="F-box domain"/>
    <property type="match status" value="1"/>
</dbReference>
<organism evidence="3 4">
    <name type="scientific">Denticeps clupeoides</name>
    <name type="common">denticle herring</name>
    <dbReference type="NCBI Taxonomy" id="299321"/>
    <lineage>
        <taxon>Eukaryota</taxon>
        <taxon>Metazoa</taxon>
        <taxon>Chordata</taxon>
        <taxon>Craniata</taxon>
        <taxon>Vertebrata</taxon>
        <taxon>Euteleostomi</taxon>
        <taxon>Actinopterygii</taxon>
        <taxon>Neopterygii</taxon>
        <taxon>Teleostei</taxon>
        <taxon>Clupei</taxon>
        <taxon>Clupeiformes</taxon>
        <taxon>Denticipitoidei</taxon>
        <taxon>Denticipitidae</taxon>
        <taxon>Denticeps</taxon>
    </lineage>
</organism>
<sequence>MATGRGQLLATATSSRGRARALSPDMPDAPTRSHQNTRTKHGWTPLEPRGLLSHSKSLKHSENHIKRMPPEILLKIFSYMDAASLFCLTYVNRHFSDLANNNDLWYRLYSQECEKRRRPWKAKEISKVTDGMSGASIQEKPRGYWKRLLFKEMAGCNDKKWKRDLKDVNPYTGLPKQTERVLRNLGVKWEITVIDNTGKKHTFAHSDVLFTESSITVSWECKDWPFLQKVSCLQIHSVVQMNLGCAAENRPGWKSLIAKIEEKRESWKFFGTSMLVRVQRALHPVSGIILGLWRGSCSVAFMKVNLHLHKLVEKCLLGSLHHPYQLIEERAPFDDVDSEYGLHGYTVHIVLHSMAKCIMSGHFSKLFCRREHIYDGYVPLRLIDKANTSQHTTLSGKINLEWKAEALNGTIENCTVMNLTVLDEAQKPFWCESSPVSLVLSNQGPVCYNYDGPAFVIKYKSSEGKVKMDLVWLEEQGQFFLVNFTVFLSVTKVNKHFGRDY</sequence>
<feature type="domain" description="F-box" evidence="2">
    <location>
        <begin position="62"/>
        <end position="108"/>
    </location>
</feature>
<accession>A0AAY4AFX9</accession>
<dbReference type="CDD" id="cd22093">
    <property type="entry name" value="F-box_FBXO15"/>
    <property type="match status" value="1"/>
</dbReference>
<reference evidence="3" key="2">
    <citation type="submission" date="2025-08" db="UniProtKB">
        <authorList>
            <consortium name="Ensembl"/>
        </authorList>
    </citation>
    <scope>IDENTIFICATION</scope>
</reference>
<dbReference type="PANTHER" id="PTHR46731:SF1">
    <property type="entry name" value="F-BOX ONLY PROTEIN 15"/>
    <property type="match status" value="1"/>
</dbReference>
<dbReference type="Ensembl" id="ENSDCDT00010008255.1">
    <property type="protein sequence ID" value="ENSDCDP00010007868.1"/>
    <property type="gene ID" value="ENSDCDG00010003523.1"/>
</dbReference>
<dbReference type="InterPro" id="IPR036047">
    <property type="entry name" value="F-box-like_dom_sf"/>
</dbReference>
<feature type="compositionally biased region" description="Low complexity" evidence="1">
    <location>
        <begin position="9"/>
        <end position="23"/>
    </location>
</feature>
<evidence type="ECO:0000313" key="4">
    <source>
        <dbReference type="Proteomes" id="UP000694580"/>
    </source>
</evidence>
<evidence type="ECO:0000313" key="3">
    <source>
        <dbReference type="Ensembl" id="ENSDCDP00010007868.1"/>
    </source>
</evidence>
<dbReference type="RefSeq" id="XP_028825678.1">
    <property type="nucleotide sequence ID" value="XM_028969845.1"/>
</dbReference>
<dbReference type="Pfam" id="PF12937">
    <property type="entry name" value="F-box-like"/>
    <property type="match status" value="1"/>
</dbReference>
<dbReference type="GO" id="GO:0019005">
    <property type="term" value="C:SCF ubiquitin ligase complex"/>
    <property type="evidence" value="ECO:0007669"/>
    <property type="project" value="TreeGrafter"/>
</dbReference>
<dbReference type="PANTHER" id="PTHR46731">
    <property type="entry name" value="F-BOX ONLY PROTEIN 15"/>
    <property type="match status" value="1"/>
</dbReference>
<evidence type="ECO:0000259" key="2">
    <source>
        <dbReference type="PROSITE" id="PS50181"/>
    </source>
</evidence>
<keyword evidence="4" id="KW-1185">Reference proteome</keyword>
<feature type="region of interest" description="Disordered" evidence="1">
    <location>
        <begin position="1"/>
        <end position="48"/>
    </location>
</feature>
<evidence type="ECO:0000256" key="1">
    <source>
        <dbReference type="SAM" id="MobiDB-lite"/>
    </source>
</evidence>
<name>A0AAY4AFX9_9TELE</name>
<reference evidence="3" key="3">
    <citation type="submission" date="2025-09" db="UniProtKB">
        <authorList>
            <consortium name="Ensembl"/>
        </authorList>
    </citation>
    <scope>IDENTIFICATION</scope>
</reference>
<dbReference type="PROSITE" id="PS50181">
    <property type="entry name" value="FBOX"/>
    <property type="match status" value="1"/>
</dbReference>
<protein>
    <recommendedName>
        <fullName evidence="2">F-box domain-containing protein</fullName>
    </recommendedName>
</protein>
<proteinExistence type="predicted"/>
<dbReference type="SMART" id="SM00256">
    <property type="entry name" value="FBOX"/>
    <property type="match status" value="1"/>
</dbReference>
<dbReference type="AlphaFoldDB" id="A0AAY4AFX9"/>
<reference evidence="3 4" key="1">
    <citation type="submission" date="2020-06" db="EMBL/GenBank/DDBJ databases">
        <authorList>
            <consortium name="Wellcome Sanger Institute Data Sharing"/>
        </authorList>
    </citation>
    <scope>NUCLEOTIDE SEQUENCE [LARGE SCALE GENOMIC DNA]</scope>
</reference>